<protein>
    <submittedName>
        <fullName evidence="8">Major facilitator transporter</fullName>
    </submittedName>
</protein>
<feature type="transmembrane region" description="Helical" evidence="6">
    <location>
        <begin position="253"/>
        <end position="274"/>
    </location>
</feature>
<feature type="transmembrane region" description="Helical" evidence="6">
    <location>
        <begin position="188"/>
        <end position="210"/>
    </location>
</feature>
<reference evidence="8" key="1">
    <citation type="submission" date="2016-01" db="EMBL/GenBank/DDBJ databases">
        <authorList>
            <person name="Peeters C."/>
        </authorList>
    </citation>
    <scope>NUCLEOTIDE SEQUENCE [LARGE SCALE GENOMIC DNA]</scope>
    <source>
        <strain evidence="8">LMG 29318</strain>
    </source>
</reference>
<dbReference type="Proteomes" id="UP000054870">
    <property type="component" value="Unassembled WGS sequence"/>
</dbReference>
<evidence type="ECO:0000259" key="7">
    <source>
        <dbReference type="PROSITE" id="PS50850"/>
    </source>
</evidence>
<dbReference type="CDD" id="cd17319">
    <property type="entry name" value="MFS_ExuT_GudP_like"/>
    <property type="match status" value="1"/>
</dbReference>
<evidence type="ECO:0000256" key="2">
    <source>
        <dbReference type="ARBA" id="ARBA00022448"/>
    </source>
</evidence>
<dbReference type="Gene3D" id="1.20.1250.20">
    <property type="entry name" value="MFS general substrate transporter like domains"/>
    <property type="match status" value="2"/>
</dbReference>
<feature type="transmembrane region" description="Helical" evidence="6">
    <location>
        <begin position="344"/>
        <end position="364"/>
    </location>
</feature>
<organism evidence="8 9">
    <name type="scientific">Caballeronia catudaia</name>
    <dbReference type="NCBI Taxonomy" id="1777136"/>
    <lineage>
        <taxon>Bacteria</taxon>
        <taxon>Pseudomonadati</taxon>
        <taxon>Pseudomonadota</taxon>
        <taxon>Betaproteobacteria</taxon>
        <taxon>Burkholderiales</taxon>
        <taxon>Burkholderiaceae</taxon>
        <taxon>Caballeronia</taxon>
    </lineage>
</organism>
<feature type="transmembrane region" description="Helical" evidence="6">
    <location>
        <begin position="153"/>
        <end position="176"/>
    </location>
</feature>
<dbReference type="GO" id="GO:0022857">
    <property type="term" value="F:transmembrane transporter activity"/>
    <property type="evidence" value="ECO:0007669"/>
    <property type="project" value="InterPro"/>
</dbReference>
<evidence type="ECO:0000256" key="5">
    <source>
        <dbReference type="ARBA" id="ARBA00023136"/>
    </source>
</evidence>
<comment type="subcellular location">
    <subcellularLocation>
        <location evidence="1">Membrane</location>
        <topology evidence="1">Multi-pass membrane protein</topology>
    </subcellularLocation>
</comment>
<evidence type="ECO:0000256" key="3">
    <source>
        <dbReference type="ARBA" id="ARBA00022692"/>
    </source>
</evidence>
<feature type="transmembrane region" description="Helical" evidence="6">
    <location>
        <begin position="371"/>
        <end position="398"/>
    </location>
</feature>
<keyword evidence="5 6" id="KW-0472">Membrane</keyword>
<dbReference type="Pfam" id="PF07690">
    <property type="entry name" value="MFS_1"/>
    <property type="match status" value="1"/>
</dbReference>
<comment type="caution">
    <text evidence="8">The sequence shown here is derived from an EMBL/GenBank/DDBJ whole genome shotgun (WGS) entry which is preliminary data.</text>
</comment>
<dbReference type="SUPFAM" id="SSF103473">
    <property type="entry name" value="MFS general substrate transporter"/>
    <property type="match status" value="1"/>
</dbReference>
<keyword evidence="2" id="KW-0813">Transport</keyword>
<dbReference type="PANTHER" id="PTHR43791">
    <property type="entry name" value="PERMEASE-RELATED"/>
    <property type="match status" value="1"/>
</dbReference>
<dbReference type="GO" id="GO:0005886">
    <property type="term" value="C:plasma membrane"/>
    <property type="evidence" value="ECO:0007669"/>
    <property type="project" value="TreeGrafter"/>
</dbReference>
<keyword evidence="3 6" id="KW-0812">Transmembrane</keyword>
<dbReference type="OrthoDB" id="5441967at2"/>
<name>A0A158C6Q8_9BURK</name>
<gene>
    <name evidence="8" type="ORF">AWB75_04599</name>
</gene>
<dbReference type="InterPro" id="IPR020846">
    <property type="entry name" value="MFS_dom"/>
</dbReference>
<feature type="transmembrane region" description="Helical" evidence="6">
    <location>
        <begin position="94"/>
        <end position="113"/>
    </location>
</feature>
<dbReference type="InterPro" id="IPR036259">
    <property type="entry name" value="MFS_trans_sf"/>
</dbReference>
<evidence type="ECO:0000256" key="4">
    <source>
        <dbReference type="ARBA" id="ARBA00022989"/>
    </source>
</evidence>
<dbReference type="FunFam" id="1.20.1250.20:FF:000018">
    <property type="entry name" value="MFS transporter permease"/>
    <property type="match status" value="1"/>
</dbReference>
<feature type="transmembrane region" description="Helical" evidence="6">
    <location>
        <begin position="63"/>
        <end position="82"/>
    </location>
</feature>
<feature type="transmembrane region" description="Helical" evidence="6">
    <location>
        <begin position="25"/>
        <end position="43"/>
    </location>
</feature>
<dbReference type="PANTHER" id="PTHR43791:SF36">
    <property type="entry name" value="TRANSPORTER, PUTATIVE (AFU_ORTHOLOGUE AFUA_6G08340)-RELATED"/>
    <property type="match status" value="1"/>
</dbReference>
<evidence type="ECO:0000313" key="9">
    <source>
        <dbReference type="Proteomes" id="UP000054870"/>
    </source>
</evidence>
<keyword evidence="4 6" id="KW-1133">Transmembrane helix</keyword>
<sequence>MSINPMTAMPYADAAPDERRVYSKVSWRLIPFLLLCYTAGYLDRVNVGFAKLQMLDQLKFSETVYGLGAGIFFIGYVIFEVPSNIVMHKVGARIWIARIMITWGLISAAMVFVKTPTAFYVMRFLLGVAEAGFLPGILLYLTYWYPPSRRGSIVALFLGGIPLAGMLGGPLSGWIMHASANISGWSGWQMMFLLEALPSVLLGIAVFFVLGNDVRSAKWLTESEKQLLETNLEREAPDTQVHSLRGAFTELRTWVLCAMYAFILMGEYGVLFWMPTIIKDTGVSDPLRVGWLTAIPYTATVIAMFVVGRHSDRTRERRWHLALPGVVAAVGLALAAMYPHSTVMAVVGLTIGTMGVLAVVSQFWNLPPALLGGIAAAAGIALVNSVGNLAGFVSPYMLGWIKQATGTTSIGLYILAASMLVGSVTVFYFPSRLVNR</sequence>
<feature type="transmembrane region" description="Helical" evidence="6">
    <location>
        <begin position="410"/>
        <end position="429"/>
    </location>
</feature>
<dbReference type="InterPro" id="IPR011701">
    <property type="entry name" value="MFS"/>
</dbReference>
<dbReference type="AlphaFoldDB" id="A0A158C6Q8"/>
<feature type="transmembrane region" description="Helical" evidence="6">
    <location>
        <begin position="289"/>
        <end position="307"/>
    </location>
</feature>
<evidence type="ECO:0000313" key="8">
    <source>
        <dbReference type="EMBL" id="SAK77961.1"/>
    </source>
</evidence>
<accession>A0A158C6Q8</accession>
<dbReference type="EMBL" id="FCOF02000024">
    <property type="protein sequence ID" value="SAK77961.1"/>
    <property type="molecule type" value="Genomic_DNA"/>
</dbReference>
<feature type="transmembrane region" description="Helical" evidence="6">
    <location>
        <begin position="319"/>
        <end position="338"/>
    </location>
</feature>
<feature type="domain" description="Major facilitator superfamily (MFS) profile" evidence="7">
    <location>
        <begin position="29"/>
        <end position="434"/>
    </location>
</feature>
<keyword evidence="9" id="KW-1185">Reference proteome</keyword>
<feature type="transmembrane region" description="Helical" evidence="6">
    <location>
        <begin position="119"/>
        <end position="141"/>
    </location>
</feature>
<dbReference type="PROSITE" id="PS50850">
    <property type="entry name" value="MFS"/>
    <property type="match status" value="1"/>
</dbReference>
<evidence type="ECO:0000256" key="6">
    <source>
        <dbReference type="SAM" id="Phobius"/>
    </source>
</evidence>
<evidence type="ECO:0000256" key="1">
    <source>
        <dbReference type="ARBA" id="ARBA00004141"/>
    </source>
</evidence>
<proteinExistence type="predicted"/>